<sequence length="169" mass="18930">MNEADDRIRVGRVSGVYGVKGWVRVFSETAPRAAITEFPQLWMQHGSDWRLVEVEGGRGHGQGVVMKFHEAADRDGAHRLIGAELAIERAWLPPAEDGAYYWADLLGMAVENNDGAVLGTISGFIETGANDVLVVQGDRERLIPWVRDQYVLDVDLEARRVRVDWDPEF</sequence>
<comment type="subcellular location">
    <subcellularLocation>
        <location evidence="5">Cytoplasm</location>
    </subcellularLocation>
</comment>
<dbReference type="KEGG" id="tvr:TVD_11775"/>
<dbReference type="GO" id="GO:0042274">
    <property type="term" value="P:ribosomal small subunit biogenesis"/>
    <property type="evidence" value="ECO:0007669"/>
    <property type="project" value="UniProtKB-UniRule"/>
</dbReference>
<dbReference type="PATRIC" id="fig|106634.4.peg.2405"/>
<evidence type="ECO:0000313" key="9">
    <source>
        <dbReference type="Proteomes" id="UP000064201"/>
    </source>
</evidence>
<dbReference type="Pfam" id="PF01782">
    <property type="entry name" value="RimM"/>
    <property type="match status" value="1"/>
</dbReference>
<dbReference type="Gene3D" id="2.40.30.60">
    <property type="entry name" value="RimM"/>
    <property type="match status" value="1"/>
</dbReference>
<keyword evidence="1 5" id="KW-0963">Cytoplasm</keyword>
<dbReference type="InterPro" id="IPR002676">
    <property type="entry name" value="RimM_N"/>
</dbReference>
<dbReference type="GO" id="GO:0005737">
    <property type="term" value="C:cytoplasm"/>
    <property type="evidence" value="ECO:0007669"/>
    <property type="project" value="UniProtKB-SubCell"/>
</dbReference>
<evidence type="ECO:0000313" key="8">
    <source>
        <dbReference type="EMBL" id="AKJ95992.1"/>
    </source>
</evidence>
<protein>
    <recommendedName>
        <fullName evidence="5">Ribosome maturation factor RimM</fullName>
    </recommendedName>
</protein>
<dbReference type="AlphaFoldDB" id="A0A0G3G8T7"/>
<comment type="function">
    <text evidence="5">An accessory protein needed during the final step in the assembly of 30S ribosomal subunit, possibly for assembly of the head region. Essential for efficient processing of 16S rRNA. May be needed both before and after RbfA during the maturation of 16S rRNA. It has affinity for free ribosomal 30S subunits but not for 70S ribosomes.</text>
</comment>
<organism evidence="8 9">
    <name type="scientific">Thioalkalivibrio versutus</name>
    <dbReference type="NCBI Taxonomy" id="106634"/>
    <lineage>
        <taxon>Bacteria</taxon>
        <taxon>Pseudomonadati</taxon>
        <taxon>Pseudomonadota</taxon>
        <taxon>Gammaproteobacteria</taxon>
        <taxon>Chromatiales</taxon>
        <taxon>Ectothiorhodospiraceae</taxon>
        <taxon>Thioalkalivibrio</taxon>
    </lineage>
</organism>
<comment type="similarity">
    <text evidence="5">Belongs to the RimM family.</text>
</comment>
<evidence type="ECO:0000259" key="7">
    <source>
        <dbReference type="Pfam" id="PF24986"/>
    </source>
</evidence>
<dbReference type="NCBIfam" id="TIGR02273">
    <property type="entry name" value="16S_RimM"/>
    <property type="match status" value="1"/>
</dbReference>
<evidence type="ECO:0000256" key="3">
    <source>
        <dbReference type="ARBA" id="ARBA00022552"/>
    </source>
</evidence>
<dbReference type="InterPro" id="IPR011033">
    <property type="entry name" value="PRC_barrel-like_sf"/>
</dbReference>
<evidence type="ECO:0000256" key="5">
    <source>
        <dbReference type="HAMAP-Rule" id="MF_00014"/>
    </source>
</evidence>
<keyword evidence="4 5" id="KW-0143">Chaperone</keyword>
<dbReference type="SUPFAM" id="SSF50346">
    <property type="entry name" value="PRC-barrel domain"/>
    <property type="match status" value="1"/>
</dbReference>
<dbReference type="HAMAP" id="MF_00014">
    <property type="entry name" value="Ribosome_mat_RimM"/>
    <property type="match status" value="1"/>
</dbReference>
<dbReference type="STRING" id="106634.TVD_11775"/>
<dbReference type="SUPFAM" id="SSF50447">
    <property type="entry name" value="Translation proteins"/>
    <property type="match status" value="1"/>
</dbReference>
<name>A0A0G3G8T7_9GAMM</name>
<dbReference type="PANTHER" id="PTHR33692:SF1">
    <property type="entry name" value="RIBOSOME MATURATION FACTOR RIMM"/>
    <property type="match status" value="1"/>
</dbReference>
<comment type="subunit">
    <text evidence="5">Binds ribosomal protein uS19.</text>
</comment>
<gene>
    <name evidence="5" type="primary">rimM</name>
    <name evidence="8" type="ORF">TVD_11775</name>
</gene>
<feature type="domain" description="Ribosome maturation factor RimM PRC barrel" evidence="7">
    <location>
        <begin position="102"/>
        <end position="166"/>
    </location>
</feature>
<evidence type="ECO:0000259" key="6">
    <source>
        <dbReference type="Pfam" id="PF01782"/>
    </source>
</evidence>
<dbReference type="EMBL" id="CP011367">
    <property type="protein sequence ID" value="AKJ95992.1"/>
    <property type="molecule type" value="Genomic_DNA"/>
</dbReference>
<reference evidence="8 9" key="1">
    <citation type="submission" date="2015-04" db="EMBL/GenBank/DDBJ databases">
        <title>Complete Sequence for the Genome of the Thioalkalivibrio versutus D301.</title>
        <authorList>
            <person name="Mu T."/>
            <person name="Zhou J."/>
            <person name="Xu X."/>
        </authorList>
    </citation>
    <scope>NUCLEOTIDE SEQUENCE [LARGE SCALE GENOMIC DNA]</scope>
    <source>
        <strain evidence="8 9">D301</strain>
    </source>
</reference>
<dbReference type="Pfam" id="PF24986">
    <property type="entry name" value="PRC_RimM"/>
    <property type="match status" value="1"/>
</dbReference>
<dbReference type="GO" id="GO:0006364">
    <property type="term" value="P:rRNA processing"/>
    <property type="evidence" value="ECO:0007669"/>
    <property type="project" value="UniProtKB-UniRule"/>
</dbReference>
<dbReference type="InterPro" id="IPR011961">
    <property type="entry name" value="RimM"/>
</dbReference>
<dbReference type="GO" id="GO:0043022">
    <property type="term" value="F:ribosome binding"/>
    <property type="evidence" value="ECO:0007669"/>
    <property type="project" value="InterPro"/>
</dbReference>
<dbReference type="Gene3D" id="2.30.30.240">
    <property type="entry name" value="PRC-barrel domain"/>
    <property type="match status" value="1"/>
</dbReference>
<evidence type="ECO:0000256" key="1">
    <source>
        <dbReference type="ARBA" id="ARBA00022490"/>
    </source>
</evidence>
<dbReference type="InterPro" id="IPR056792">
    <property type="entry name" value="PRC_RimM"/>
</dbReference>
<dbReference type="RefSeq" id="WP_047251674.1">
    <property type="nucleotide sequence ID" value="NZ_CP011367.1"/>
</dbReference>
<dbReference type="OrthoDB" id="9783509at2"/>
<keyword evidence="9" id="KW-1185">Reference proteome</keyword>
<accession>A0A0G3G8T7</accession>
<dbReference type="Proteomes" id="UP000064201">
    <property type="component" value="Chromosome"/>
</dbReference>
<keyword evidence="3 5" id="KW-0698">rRNA processing</keyword>
<keyword evidence="2 5" id="KW-0690">Ribosome biogenesis</keyword>
<evidence type="ECO:0000256" key="2">
    <source>
        <dbReference type="ARBA" id="ARBA00022517"/>
    </source>
</evidence>
<feature type="domain" description="RimM N-terminal" evidence="6">
    <location>
        <begin position="10"/>
        <end position="89"/>
    </location>
</feature>
<dbReference type="PANTHER" id="PTHR33692">
    <property type="entry name" value="RIBOSOME MATURATION FACTOR RIMM"/>
    <property type="match status" value="1"/>
</dbReference>
<proteinExistence type="inferred from homology"/>
<dbReference type="GO" id="GO:0005840">
    <property type="term" value="C:ribosome"/>
    <property type="evidence" value="ECO:0007669"/>
    <property type="project" value="InterPro"/>
</dbReference>
<comment type="domain">
    <text evidence="5">The PRC barrel domain binds ribosomal protein uS19.</text>
</comment>
<evidence type="ECO:0000256" key="4">
    <source>
        <dbReference type="ARBA" id="ARBA00023186"/>
    </source>
</evidence>
<dbReference type="InterPro" id="IPR009000">
    <property type="entry name" value="Transl_B-barrel_sf"/>
</dbReference>
<dbReference type="InterPro" id="IPR036976">
    <property type="entry name" value="RimM_N_sf"/>
</dbReference>